<keyword evidence="1" id="KW-1133">Transmembrane helix</keyword>
<dbReference type="Proteomes" id="UP001189143">
    <property type="component" value="Unassembled WGS sequence"/>
</dbReference>
<dbReference type="AlphaFoldDB" id="A0AAD2DBW0"/>
<evidence type="ECO:0000313" key="2">
    <source>
        <dbReference type="EMBL" id="CAI3542556.1"/>
    </source>
</evidence>
<sequence length="39" mass="4713">MMYFIVNRDLFSYSEMLTFIIIHKINALYYGIIVIVCYT</sequence>
<evidence type="ECO:0000313" key="3">
    <source>
        <dbReference type="Proteomes" id="UP001189143"/>
    </source>
</evidence>
<evidence type="ECO:0000256" key="1">
    <source>
        <dbReference type="SAM" id="Phobius"/>
    </source>
</evidence>
<name>A0AAD2DBW0_9CLOT</name>
<keyword evidence="1" id="KW-0472">Membrane</keyword>
<reference evidence="2" key="1">
    <citation type="submission" date="2022-10" db="EMBL/GenBank/DDBJ databases">
        <authorList>
            <person name="Aires J."/>
            <person name="Mesa V."/>
        </authorList>
    </citation>
    <scope>NUCLEOTIDE SEQUENCE</scope>
    <source>
        <strain evidence="2">Clostridium neonatale JD116</strain>
    </source>
</reference>
<dbReference type="EMBL" id="CAMTCP010000041">
    <property type="protein sequence ID" value="CAI3542556.1"/>
    <property type="molecule type" value="Genomic_DNA"/>
</dbReference>
<protein>
    <submittedName>
        <fullName evidence="2">Uncharacterized protein</fullName>
    </submittedName>
</protein>
<proteinExistence type="predicted"/>
<keyword evidence="1" id="KW-0812">Transmembrane</keyword>
<gene>
    <name evidence="2" type="ORF">CNEO2_1370005</name>
</gene>
<accession>A0AAD2DBW0</accession>
<organism evidence="2 3">
    <name type="scientific">Clostridium neonatale</name>
    <dbReference type="NCBI Taxonomy" id="137838"/>
    <lineage>
        <taxon>Bacteria</taxon>
        <taxon>Bacillati</taxon>
        <taxon>Bacillota</taxon>
        <taxon>Clostridia</taxon>
        <taxon>Eubacteriales</taxon>
        <taxon>Clostridiaceae</taxon>
        <taxon>Clostridium</taxon>
    </lineage>
</organism>
<feature type="transmembrane region" description="Helical" evidence="1">
    <location>
        <begin position="16"/>
        <end position="38"/>
    </location>
</feature>
<comment type="caution">
    <text evidence="2">The sequence shown here is derived from an EMBL/GenBank/DDBJ whole genome shotgun (WGS) entry which is preliminary data.</text>
</comment>